<evidence type="ECO:0000313" key="2">
    <source>
        <dbReference type="EMBL" id="GES04667.1"/>
    </source>
</evidence>
<feature type="transmembrane region" description="Helical" evidence="1">
    <location>
        <begin position="7"/>
        <end position="30"/>
    </location>
</feature>
<evidence type="ECO:0000256" key="1">
    <source>
        <dbReference type="SAM" id="Phobius"/>
    </source>
</evidence>
<keyword evidence="1" id="KW-0472">Membrane</keyword>
<organism evidence="2 3">
    <name type="scientific">Acrocarpospora corrugata</name>
    <dbReference type="NCBI Taxonomy" id="35763"/>
    <lineage>
        <taxon>Bacteria</taxon>
        <taxon>Bacillati</taxon>
        <taxon>Actinomycetota</taxon>
        <taxon>Actinomycetes</taxon>
        <taxon>Streptosporangiales</taxon>
        <taxon>Streptosporangiaceae</taxon>
        <taxon>Acrocarpospora</taxon>
    </lineage>
</organism>
<accession>A0A5M3W6J7</accession>
<dbReference type="Proteomes" id="UP000334990">
    <property type="component" value="Unassembled WGS sequence"/>
</dbReference>
<dbReference type="EMBL" id="BLAD01000085">
    <property type="protein sequence ID" value="GES04667.1"/>
    <property type="molecule type" value="Genomic_DNA"/>
</dbReference>
<dbReference type="OrthoDB" id="5191668at2"/>
<feature type="transmembrane region" description="Helical" evidence="1">
    <location>
        <begin position="96"/>
        <end position="116"/>
    </location>
</feature>
<comment type="caution">
    <text evidence="2">The sequence shown here is derived from an EMBL/GenBank/DDBJ whole genome shotgun (WGS) entry which is preliminary data.</text>
</comment>
<keyword evidence="1" id="KW-0812">Transmembrane</keyword>
<keyword evidence="3" id="KW-1185">Reference proteome</keyword>
<dbReference type="AlphaFoldDB" id="A0A5M3W6J7"/>
<reference evidence="2 3" key="1">
    <citation type="submission" date="2019-10" db="EMBL/GenBank/DDBJ databases">
        <title>Whole genome shotgun sequence of Acrocarpospora corrugata NBRC 13972.</title>
        <authorList>
            <person name="Ichikawa N."/>
            <person name="Kimura A."/>
            <person name="Kitahashi Y."/>
            <person name="Komaki H."/>
            <person name="Oguchi A."/>
        </authorList>
    </citation>
    <scope>NUCLEOTIDE SEQUENCE [LARGE SCALE GENOMIC DNA]</scope>
    <source>
        <strain evidence="2 3">NBRC 13972</strain>
    </source>
</reference>
<sequence>MSPEDPVLRAVRAVCFAVVCLGITAGGHAFAGGGVIGPGVAVAGGIGALGLAYLVGGRELRAGAVVAMTVGAQVALHLFFGWAAPGPERVGEHLHLNVGMGVVHLVAGLLTGWWLYRGESAFWLMVRLWRAPSIPVPRWMLGVAPVRTVAPLWAVLPFDEPWLGKAREFVGSIARRGPPEAICAG</sequence>
<proteinExistence type="predicted"/>
<feature type="transmembrane region" description="Helical" evidence="1">
    <location>
        <begin position="36"/>
        <end position="55"/>
    </location>
</feature>
<feature type="transmembrane region" description="Helical" evidence="1">
    <location>
        <begin position="62"/>
        <end position="84"/>
    </location>
</feature>
<name>A0A5M3W6J7_9ACTN</name>
<protein>
    <submittedName>
        <fullName evidence="2">Uncharacterized protein</fullName>
    </submittedName>
</protein>
<keyword evidence="1" id="KW-1133">Transmembrane helix</keyword>
<gene>
    <name evidence="2" type="ORF">Acor_67350</name>
</gene>
<dbReference type="RefSeq" id="WP_155340741.1">
    <property type="nucleotide sequence ID" value="NZ_BAAABN010000001.1"/>
</dbReference>
<evidence type="ECO:0000313" key="3">
    <source>
        <dbReference type="Proteomes" id="UP000334990"/>
    </source>
</evidence>